<dbReference type="InterPro" id="IPR021069">
    <property type="entry name" value="ImpA_C"/>
</dbReference>
<dbReference type="OrthoDB" id="5579595at2"/>
<keyword evidence="1" id="KW-0812">Transmembrane</keyword>
<proteinExistence type="predicted"/>
<name>A0A3R9LLM9_9ENTR</name>
<evidence type="ECO:0008006" key="6">
    <source>
        <dbReference type="Google" id="ProtNLM"/>
    </source>
</evidence>
<feature type="domain" description="ImpA C-terminal" evidence="3">
    <location>
        <begin position="290"/>
        <end position="434"/>
    </location>
</feature>
<evidence type="ECO:0000313" key="4">
    <source>
        <dbReference type="EMBL" id="RSE24754.1"/>
    </source>
</evidence>
<dbReference type="Pfam" id="PF12486">
    <property type="entry name" value="VasL"/>
    <property type="match status" value="1"/>
</dbReference>
<feature type="domain" description="ImpA N-terminal" evidence="2">
    <location>
        <begin position="12"/>
        <end position="113"/>
    </location>
</feature>
<protein>
    <recommendedName>
        <fullName evidence="6">Type VI secretion system ImpA family N-terminal domain-containing protein</fullName>
    </recommendedName>
</protein>
<evidence type="ECO:0000259" key="3">
    <source>
        <dbReference type="Pfam" id="PF12486"/>
    </source>
</evidence>
<dbReference type="InterPro" id="IPR010657">
    <property type="entry name" value="ImpA_N"/>
</dbReference>
<dbReference type="AlphaFoldDB" id="A0A3R9LLM9"/>
<sequence length="456" mass="51473">MSNDSPVQTITTGHDPRDLPEFIAIREEISKASQPSQPELNWKLVESLALAIFKTNGVDLHTVSYYTLARTRTHGLTGFCEGTELLAAMISHEWDKFWPHDSHARTGMLDWLNTRIGNILRQQLSFSDADLPLLYRTERALQLICDKLQQAKLKQPSRVENLLYFVQNTRKRLEPPKSSADTRTQATVRTLVYAPESTPPATAETIPPLPDLPEMKVRVQHGGTETIAASEALTRRGIRGFLAGVVCTAVVAAVLWWWQVYPVQQQLARISDTAQGAASLWLISPTLPDYEQHLKSLLAQSPLRPLQTGTKMTETAATRWPESLQQQKTSRMWNNTLKARAETSPQMKGWQQARQNLRDFADLMLKKETEKQGFTLSYIKTVTWQAERLLNEETPLEYLLTQYQDALAQGQDTQALEKQINERLDGMLSRWLLLHNTVPDPAADNGAGQPVSTNQD</sequence>
<evidence type="ECO:0000256" key="1">
    <source>
        <dbReference type="SAM" id="Phobius"/>
    </source>
</evidence>
<organism evidence="4 5">
    <name type="scientific">Atlantibacter subterraneus</name>
    <dbReference type="NCBI Taxonomy" id="255519"/>
    <lineage>
        <taxon>Bacteria</taxon>
        <taxon>Pseudomonadati</taxon>
        <taxon>Pseudomonadota</taxon>
        <taxon>Gammaproteobacteria</taxon>
        <taxon>Enterobacterales</taxon>
        <taxon>Enterobacteriaceae</taxon>
        <taxon>Atlantibacter</taxon>
    </lineage>
</organism>
<dbReference type="PANTHER" id="PTHR37024">
    <property type="entry name" value="TYPE VI SECRETION SYSTEM DUF2094 AND IMPA-RELATED DOMAIN PROTEIN"/>
    <property type="match status" value="1"/>
</dbReference>
<evidence type="ECO:0000259" key="2">
    <source>
        <dbReference type="Pfam" id="PF06812"/>
    </source>
</evidence>
<evidence type="ECO:0000313" key="5">
    <source>
        <dbReference type="Proteomes" id="UP000275331"/>
    </source>
</evidence>
<dbReference type="PANTHER" id="PTHR37024:SF5">
    <property type="entry name" value="IMPA N-TERMINAL DOMAIN-CONTAINING PROTEIN"/>
    <property type="match status" value="1"/>
</dbReference>
<dbReference type="EMBL" id="RHXB01000009">
    <property type="protein sequence ID" value="RSE24754.1"/>
    <property type="molecule type" value="Genomic_DNA"/>
</dbReference>
<accession>A0A3R9LLM9</accession>
<keyword evidence="1" id="KW-1133">Transmembrane helix</keyword>
<feature type="transmembrane region" description="Helical" evidence="1">
    <location>
        <begin position="240"/>
        <end position="258"/>
    </location>
</feature>
<dbReference type="RefSeq" id="WP_125295160.1">
    <property type="nucleotide sequence ID" value="NZ_JAPTZM010000003.1"/>
</dbReference>
<keyword evidence="1" id="KW-0472">Membrane</keyword>
<dbReference type="Proteomes" id="UP000275331">
    <property type="component" value="Unassembled WGS sequence"/>
</dbReference>
<comment type="caution">
    <text evidence="4">The sequence shown here is derived from an EMBL/GenBank/DDBJ whole genome shotgun (WGS) entry which is preliminary data.</text>
</comment>
<dbReference type="Pfam" id="PF06812">
    <property type="entry name" value="ImpA_N"/>
    <property type="match status" value="1"/>
</dbReference>
<reference evidence="4 5" key="1">
    <citation type="submission" date="2018-10" db="EMBL/GenBank/DDBJ databases">
        <title>Transmission dynamics of multidrug resistant bacteria on intensive care unit surfaces.</title>
        <authorList>
            <person name="D'Souza A.W."/>
            <person name="Potter R.F."/>
            <person name="Wallace M."/>
            <person name="Shupe A."/>
            <person name="Patel S."/>
            <person name="Sun S."/>
            <person name="Gul D."/>
            <person name="Kwon J.H."/>
            <person name="Andleeb S."/>
            <person name="Burnham C.-A.D."/>
            <person name="Dantas G."/>
        </authorList>
    </citation>
    <scope>NUCLEOTIDE SEQUENCE [LARGE SCALE GENOMIC DNA]</scope>
    <source>
        <strain evidence="4 5">AS_373</strain>
    </source>
</reference>
<gene>
    <name evidence="4" type="ORF">EGT71_13835</name>
</gene>